<gene>
    <name evidence="2" type="ORF">DFH08DRAFT_797412</name>
</gene>
<keyword evidence="3" id="KW-1185">Reference proteome</keyword>
<comment type="caution">
    <text evidence="2">The sequence shown here is derived from an EMBL/GenBank/DDBJ whole genome shotgun (WGS) entry which is preliminary data.</text>
</comment>
<evidence type="ECO:0000256" key="1">
    <source>
        <dbReference type="SAM" id="SignalP"/>
    </source>
</evidence>
<sequence>MTTHSPFLGLHLHLPFCLLDPATPVLLLIMRASSCPTFCPPPILSASFVTLKGTGNFPTSPRHHFTLTITVNVKYSSCAKLSVNCKFSETDLPCPLCNILGVPDCTFTDPNFFIENVSHAHNAFLYKECSALCAAVHNNQLPPSSSDHEYTKAQSWFYSTVQGAITCFMLNHYATNGLALHGYCALASSATDTGLLTRFICLGFKIHLHLLVFQVITDHLQMIFLALLGVL</sequence>
<dbReference type="AlphaFoldDB" id="A0AAD7ARC5"/>
<organism evidence="2 3">
    <name type="scientific">Mycena albidolilacea</name>
    <dbReference type="NCBI Taxonomy" id="1033008"/>
    <lineage>
        <taxon>Eukaryota</taxon>
        <taxon>Fungi</taxon>
        <taxon>Dikarya</taxon>
        <taxon>Basidiomycota</taxon>
        <taxon>Agaricomycotina</taxon>
        <taxon>Agaricomycetes</taxon>
        <taxon>Agaricomycetidae</taxon>
        <taxon>Agaricales</taxon>
        <taxon>Marasmiineae</taxon>
        <taxon>Mycenaceae</taxon>
        <taxon>Mycena</taxon>
    </lineage>
</organism>
<proteinExistence type="predicted"/>
<feature type="chain" id="PRO_5041934878" evidence="1">
    <location>
        <begin position="25"/>
        <end position="231"/>
    </location>
</feature>
<name>A0AAD7ARC5_9AGAR</name>
<feature type="signal peptide" evidence="1">
    <location>
        <begin position="1"/>
        <end position="24"/>
    </location>
</feature>
<evidence type="ECO:0000313" key="2">
    <source>
        <dbReference type="EMBL" id="KAJ7366429.1"/>
    </source>
</evidence>
<reference evidence="2" key="1">
    <citation type="submission" date="2023-03" db="EMBL/GenBank/DDBJ databases">
        <title>Massive genome expansion in bonnet fungi (Mycena s.s.) driven by repeated elements and novel gene families across ecological guilds.</title>
        <authorList>
            <consortium name="Lawrence Berkeley National Laboratory"/>
            <person name="Harder C.B."/>
            <person name="Miyauchi S."/>
            <person name="Viragh M."/>
            <person name="Kuo A."/>
            <person name="Thoen E."/>
            <person name="Andreopoulos B."/>
            <person name="Lu D."/>
            <person name="Skrede I."/>
            <person name="Drula E."/>
            <person name="Henrissat B."/>
            <person name="Morin E."/>
            <person name="Kohler A."/>
            <person name="Barry K."/>
            <person name="LaButti K."/>
            <person name="Morin E."/>
            <person name="Salamov A."/>
            <person name="Lipzen A."/>
            <person name="Mereny Z."/>
            <person name="Hegedus B."/>
            <person name="Baldrian P."/>
            <person name="Stursova M."/>
            <person name="Weitz H."/>
            <person name="Taylor A."/>
            <person name="Grigoriev I.V."/>
            <person name="Nagy L.G."/>
            <person name="Martin F."/>
            <person name="Kauserud H."/>
        </authorList>
    </citation>
    <scope>NUCLEOTIDE SEQUENCE</scope>
    <source>
        <strain evidence="2">CBHHK002</strain>
    </source>
</reference>
<protein>
    <submittedName>
        <fullName evidence="2">Uncharacterized protein</fullName>
    </submittedName>
</protein>
<dbReference type="EMBL" id="JARIHO010000002">
    <property type="protein sequence ID" value="KAJ7366429.1"/>
    <property type="molecule type" value="Genomic_DNA"/>
</dbReference>
<evidence type="ECO:0000313" key="3">
    <source>
        <dbReference type="Proteomes" id="UP001218218"/>
    </source>
</evidence>
<dbReference type="Proteomes" id="UP001218218">
    <property type="component" value="Unassembled WGS sequence"/>
</dbReference>
<accession>A0AAD7ARC5</accession>
<keyword evidence="1" id="KW-0732">Signal</keyword>